<dbReference type="OrthoDB" id="9808620at2"/>
<name>A0A3N1M346_9PROT</name>
<accession>A0A3N1M346</accession>
<dbReference type="Pfam" id="PF00126">
    <property type="entry name" value="HTH_1"/>
    <property type="match status" value="1"/>
</dbReference>
<gene>
    <name evidence="6" type="ORF">EDC65_1948</name>
</gene>
<dbReference type="RefSeq" id="WP_123689461.1">
    <property type="nucleotide sequence ID" value="NZ_AP019700.1"/>
</dbReference>
<comment type="similarity">
    <text evidence="1">Belongs to the LysR transcriptional regulatory family.</text>
</comment>
<dbReference type="PROSITE" id="PS50931">
    <property type="entry name" value="HTH_LYSR"/>
    <property type="match status" value="1"/>
</dbReference>
<dbReference type="InterPro" id="IPR005119">
    <property type="entry name" value="LysR_subst-bd"/>
</dbReference>
<reference evidence="6 7" key="1">
    <citation type="submission" date="2018-11" db="EMBL/GenBank/DDBJ databases">
        <title>Genomic Encyclopedia of Type Strains, Phase IV (KMG-IV): sequencing the most valuable type-strain genomes for metagenomic binning, comparative biology and taxonomic classification.</title>
        <authorList>
            <person name="Goeker M."/>
        </authorList>
    </citation>
    <scope>NUCLEOTIDE SEQUENCE [LARGE SCALE GENOMIC DNA]</scope>
    <source>
        <strain evidence="6 7">DSM 5900</strain>
    </source>
</reference>
<dbReference type="FunFam" id="1.10.10.10:FF:000001">
    <property type="entry name" value="LysR family transcriptional regulator"/>
    <property type="match status" value="1"/>
</dbReference>
<keyword evidence="3" id="KW-0238">DNA-binding</keyword>
<dbReference type="InterPro" id="IPR000847">
    <property type="entry name" value="LysR_HTH_N"/>
</dbReference>
<dbReference type="PANTHER" id="PTHR30126">
    <property type="entry name" value="HTH-TYPE TRANSCRIPTIONAL REGULATOR"/>
    <property type="match status" value="1"/>
</dbReference>
<dbReference type="Gene3D" id="3.40.190.290">
    <property type="match status" value="1"/>
</dbReference>
<dbReference type="Pfam" id="PF03466">
    <property type="entry name" value="LysR_substrate"/>
    <property type="match status" value="1"/>
</dbReference>
<dbReference type="Gene3D" id="1.10.10.10">
    <property type="entry name" value="Winged helix-like DNA-binding domain superfamily/Winged helix DNA-binding domain"/>
    <property type="match status" value="1"/>
</dbReference>
<dbReference type="PANTHER" id="PTHR30126:SF94">
    <property type="entry name" value="LYSR FAMILY TRANSCRIPTIONAL REGULATOR"/>
    <property type="match status" value="1"/>
</dbReference>
<keyword evidence="2" id="KW-0805">Transcription regulation</keyword>
<keyword evidence="7" id="KW-1185">Reference proteome</keyword>
<dbReference type="PRINTS" id="PR00039">
    <property type="entry name" value="HTHLYSR"/>
</dbReference>
<sequence>MFQTQLRAFHAVAVEGSFTRAAARLGVTQPTLSAQVKAIEEHCGAALFDRLGRRVVLTDFGRRLLDVTQRLADAEAAAAELIGDARTLRTGRLRVAADSPYHVAPLLAAFHGRYPGVQAILSIGNAGAVLDDLLHFAADVAILADVPDDPRLHAVPCGRHRVVIVVPREHPWAARPMVAPAELAGQPMVLREAGSVTRRLFEARLAVAGIRPRIVMEIESREAVREAVAAGIGLAVVSEAEFGADARLAMVPVDDPLLVTREFVVCRTDRRRVAVVRAFLELVPG</sequence>
<dbReference type="SUPFAM" id="SSF46785">
    <property type="entry name" value="Winged helix' DNA-binding domain"/>
    <property type="match status" value="1"/>
</dbReference>
<evidence type="ECO:0000259" key="5">
    <source>
        <dbReference type="PROSITE" id="PS50931"/>
    </source>
</evidence>
<dbReference type="InterPro" id="IPR036390">
    <property type="entry name" value="WH_DNA-bd_sf"/>
</dbReference>
<keyword evidence="4" id="KW-0804">Transcription</keyword>
<proteinExistence type="inferred from homology"/>
<dbReference type="SUPFAM" id="SSF53850">
    <property type="entry name" value="Periplasmic binding protein-like II"/>
    <property type="match status" value="1"/>
</dbReference>
<evidence type="ECO:0000313" key="6">
    <source>
        <dbReference type="EMBL" id="ROQ00152.1"/>
    </source>
</evidence>
<feature type="domain" description="HTH lysR-type" evidence="5">
    <location>
        <begin position="1"/>
        <end position="58"/>
    </location>
</feature>
<dbReference type="AlphaFoldDB" id="A0A3N1M346"/>
<evidence type="ECO:0000256" key="4">
    <source>
        <dbReference type="ARBA" id="ARBA00023163"/>
    </source>
</evidence>
<protein>
    <submittedName>
        <fullName evidence="6">LysR family transcriptional regulator</fullName>
    </submittedName>
</protein>
<dbReference type="InterPro" id="IPR036388">
    <property type="entry name" value="WH-like_DNA-bd_sf"/>
</dbReference>
<evidence type="ECO:0000313" key="7">
    <source>
        <dbReference type="Proteomes" id="UP000278222"/>
    </source>
</evidence>
<dbReference type="Proteomes" id="UP000278222">
    <property type="component" value="Unassembled WGS sequence"/>
</dbReference>
<evidence type="ECO:0000256" key="1">
    <source>
        <dbReference type="ARBA" id="ARBA00009437"/>
    </source>
</evidence>
<dbReference type="EMBL" id="RJKX01000013">
    <property type="protein sequence ID" value="ROQ00152.1"/>
    <property type="molecule type" value="Genomic_DNA"/>
</dbReference>
<evidence type="ECO:0000256" key="2">
    <source>
        <dbReference type="ARBA" id="ARBA00023015"/>
    </source>
</evidence>
<dbReference type="GO" id="GO:0003700">
    <property type="term" value="F:DNA-binding transcription factor activity"/>
    <property type="evidence" value="ECO:0007669"/>
    <property type="project" value="InterPro"/>
</dbReference>
<evidence type="ECO:0000256" key="3">
    <source>
        <dbReference type="ARBA" id="ARBA00023125"/>
    </source>
</evidence>
<dbReference type="GO" id="GO:0000976">
    <property type="term" value="F:transcription cis-regulatory region binding"/>
    <property type="evidence" value="ECO:0007669"/>
    <property type="project" value="TreeGrafter"/>
</dbReference>
<organism evidence="6 7">
    <name type="scientific">Stella humosa</name>
    <dbReference type="NCBI Taxonomy" id="94"/>
    <lineage>
        <taxon>Bacteria</taxon>
        <taxon>Pseudomonadati</taxon>
        <taxon>Pseudomonadota</taxon>
        <taxon>Alphaproteobacteria</taxon>
        <taxon>Rhodospirillales</taxon>
        <taxon>Stellaceae</taxon>
        <taxon>Stella</taxon>
    </lineage>
</organism>
<comment type="caution">
    <text evidence="6">The sequence shown here is derived from an EMBL/GenBank/DDBJ whole genome shotgun (WGS) entry which is preliminary data.</text>
</comment>